<evidence type="ECO:0000259" key="9">
    <source>
        <dbReference type="PROSITE" id="PS50928"/>
    </source>
</evidence>
<keyword evidence="4" id="KW-0997">Cell inner membrane</keyword>
<evidence type="ECO:0000313" key="10">
    <source>
        <dbReference type="EMBL" id="MFC3677595.1"/>
    </source>
</evidence>
<keyword evidence="2 8" id="KW-0813">Transport</keyword>
<feature type="transmembrane region" description="Helical" evidence="8">
    <location>
        <begin position="104"/>
        <end position="127"/>
    </location>
</feature>
<feature type="transmembrane region" description="Helical" evidence="8">
    <location>
        <begin position="238"/>
        <end position="260"/>
    </location>
</feature>
<dbReference type="PANTHER" id="PTHR43357:SF4">
    <property type="entry name" value="INNER MEMBRANE ABC TRANSPORTER PERMEASE PROTEIN YDCV"/>
    <property type="match status" value="1"/>
</dbReference>
<keyword evidence="6 8" id="KW-1133">Transmembrane helix</keyword>
<accession>A0ABV7VJA6</accession>
<dbReference type="EMBL" id="JBHRYJ010000005">
    <property type="protein sequence ID" value="MFC3677595.1"/>
    <property type="molecule type" value="Genomic_DNA"/>
</dbReference>
<sequence length="271" mass="29506">MKYRRIMASLCRIAVAIPGALVLFFLTAPVLAVIPMSFGAAGPLQLIPDHPSFDQYSRFFSSPDWMTALWISVQVALGTTCLATVFGVAAALGLSRLSARWRLLLDAVLILPRIVPTIVFAVAAYSVFLKFHLVGSVFGLMLAHSVLAMPFVVVFVGSALRGLDHSLEEASRSLGANPAITFFRVVLPQIRLSLIGSALFAFNISFDEVVVTLFISGVYSKTLPVKVWDAIQYEVTPILPAISTLVILTTLALLLPLLLLRQRLDTTAKHR</sequence>
<dbReference type="SUPFAM" id="SSF161098">
    <property type="entry name" value="MetI-like"/>
    <property type="match status" value="1"/>
</dbReference>
<evidence type="ECO:0000256" key="1">
    <source>
        <dbReference type="ARBA" id="ARBA00004429"/>
    </source>
</evidence>
<feature type="transmembrane region" description="Helical" evidence="8">
    <location>
        <begin position="133"/>
        <end position="156"/>
    </location>
</feature>
<dbReference type="InterPro" id="IPR035906">
    <property type="entry name" value="MetI-like_sf"/>
</dbReference>
<keyword evidence="7 8" id="KW-0472">Membrane</keyword>
<feature type="domain" description="ABC transmembrane type-1" evidence="9">
    <location>
        <begin position="69"/>
        <end position="259"/>
    </location>
</feature>
<feature type="transmembrane region" description="Helical" evidence="8">
    <location>
        <begin position="192"/>
        <end position="218"/>
    </location>
</feature>
<evidence type="ECO:0000256" key="2">
    <source>
        <dbReference type="ARBA" id="ARBA00022448"/>
    </source>
</evidence>
<dbReference type="InterPro" id="IPR000515">
    <property type="entry name" value="MetI-like"/>
</dbReference>
<keyword evidence="11" id="KW-1185">Reference proteome</keyword>
<evidence type="ECO:0000256" key="5">
    <source>
        <dbReference type="ARBA" id="ARBA00022692"/>
    </source>
</evidence>
<comment type="similarity">
    <text evidence="8">Belongs to the binding-protein-dependent transport system permease family.</text>
</comment>
<dbReference type="RefSeq" id="WP_379729165.1">
    <property type="nucleotide sequence ID" value="NZ_JBHRYJ010000005.1"/>
</dbReference>
<dbReference type="PROSITE" id="PS50928">
    <property type="entry name" value="ABC_TM1"/>
    <property type="match status" value="1"/>
</dbReference>
<dbReference type="Gene3D" id="1.10.3720.10">
    <property type="entry name" value="MetI-like"/>
    <property type="match status" value="1"/>
</dbReference>
<evidence type="ECO:0000256" key="8">
    <source>
        <dbReference type="RuleBase" id="RU363032"/>
    </source>
</evidence>
<reference evidence="11" key="1">
    <citation type="journal article" date="2019" name="Int. J. Syst. Evol. Microbiol.">
        <title>The Global Catalogue of Microorganisms (GCM) 10K type strain sequencing project: providing services to taxonomists for standard genome sequencing and annotation.</title>
        <authorList>
            <consortium name="The Broad Institute Genomics Platform"/>
            <consortium name="The Broad Institute Genome Sequencing Center for Infectious Disease"/>
            <person name="Wu L."/>
            <person name="Ma J."/>
        </authorList>
    </citation>
    <scope>NUCLEOTIDE SEQUENCE [LARGE SCALE GENOMIC DNA]</scope>
    <source>
        <strain evidence="11">KCTC 42182</strain>
    </source>
</reference>
<organism evidence="10 11">
    <name type="scientific">Ferrovibrio xuzhouensis</name>
    <dbReference type="NCBI Taxonomy" id="1576914"/>
    <lineage>
        <taxon>Bacteria</taxon>
        <taxon>Pseudomonadati</taxon>
        <taxon>Pseudomonadota</taxon>
        <taxon>Alphaproteobacteria</taxon>
        <taxon>Rhodospirillales</taxon>
        <taxon>Rhodospirillaceae</taxon>
        <taxon>Ferrovibrio</taxon>
    </lineage>
</organism>
<protein>
    <submittedName>
        <fullName evidence="10">ABC transporter permease</fullName>
    </submittedName>
</protein>
<feature type="transmembrane region" description="Helical" evidence="8">
    <location>
        <begin position="68"/>
        <end position="92"/>
    </location>
</feature>
<evidence type="ECO:0000256" key="6">
    <source>
        <dbReference type="ARBA" id="ARBA00022989"/>
    </source>
</evidence>
<dbReference type="PANTHER" id="PTHR43357">
    <property type="entry name" value="INNER MEMBRANE ABC TRANSPORTER PERMEASE PROTEIN YDCV"/>
    <property type="match status" value="1"/>
</dbReference>
<comment type="subcellular location">
    <subcellularLocation>
        <location evidence="1">Cell inner membrane</location>
        <topology evidence="1">Multi-pass membrane protein</topology>
    </subcellularLocation>
    <subcellularLocation>
        <location evidence="8">Cell membrane</location>
        <topology evidence="8">Multi-pass membrane protein</topology>
    </subcellularLocation>
</comment>
<evidence type="ECO:0000256" key="7">
    <source>
        <dbReference type="ARBA" id="ARBA00023136"/>
    </source>
</evidence>
<comment type="caution">
    <text evidence="10">The sequence shown here is derived from an EMBL/GenBank/DDBJ whole genome shotgun (WGS) entry which is preliminary data.</text>
</comment>
<dbReference type="Pfam" id="PF00528">
    <property type="entry name" value="BPD_transp_1"/>
    <property type="match status" value="1"/>
</dbReference>
<name>A0ABV7VJA6_9PROT</name>
<keyword evidence="5 8" id="KW-0812">Transmembrane</keyword>
<dbReference type="Proteomes" id="UP001595711">
    <property type="component" value="Unassembled WGS sequence"/>
</dbReference>
<evidence type="ECO:0000313" key="11">
    <source>
        <dbReference type="Proteomes" id="UP001595711"/>
    </source>
</evidence>
<proteinExistence type="inferred from homology"/>
<gene>
    <name evidence="10" type="ORF">ACFOOQ_18720</name>
</gene>
<keyword evidence="3" id="KW-1003">Cell membrane</keyword>
<dbReference type="CDD" id="cd06261">
    <property type="entry name" value="TM_PBP2"/>
    <property type="match status" value="1"/>
</dbReference>
<evidence type="ECO:0000256" key="4">
    <source>
        <dbReference type="ARBA" id="ARBA00022519"/>
    </source>
</evidence>
<evidence type="ECO:0000256" key="3">
    <source>
        <dbReference type="ARBA" id="ARBA00022475"/>
    </source>
</evidence>